<dbReference type="OrthoDB" id="546861at2759"/>
<evidence type="ECO:0000313" key="14">
    <source>
        <dbReference type="EMBL" id="KAF2863087.1"/>
    </source>
</evidence>
<dbReference type="InterPro" id="IPR010989">
    <property type="entry name" value="SNARE"/>
</dbReference>
<dbReference type="SMART" id="SM00397">
    <property type="entry name" value="t_SNARE"/>
    <property type="match status" value="1"/>
</dbReference>
<keyword evidence="5 12" id="KW-1133">Transmembrane helix</keyword>
<dbReference type="FunFam" id="1.20.5.110:FF:000006">
    <property type="entry name" value="Syntaxin 6"/>
    <property type="match status" value="1"/>
</dbReference>
<dbReference type="SUPFAM" id="SSF58038">
    <property type="entry name" value="SNARE fusion complex"/>
    <property type="match status" value="1"/>
</dbReference>
<feature type="region of interest" description="Disordered" evidence="11">
    <location>
        <begin position="106"/>
        <end position="139"/>
    </location>
</feature>
<dbReference type="Gene3D" id="1.20.58.90">
    <property type="match status" value="1"/>
</dbReference>
<evidence type="ECO:0000259" key="13">
    <source>
        <dbReference type="PROSITE" id="PS50192"/>
    </source>
</evidence>
<sequence>MADPFLSAQQDLLNLLDQSRTQLQSYLRIRSSATNSPELIEARQELEATLVDLGADLQDLVDSVKAVEGDPARYGLKREEVERRRKLVTDVATEVDAMHHQLDATVHRQDAQKAAAKPTVEDGDPLAGRNDDDDDDDDDYGAWEEQRQMKLMREQDDALDGVFSSVGVLRMQADAMGRELEEQADLLDDTENIADRVGGKLQRGLKGMKYVIEHNEDRWSTLCIGGLIFVLIILLVLVVAI</sequence>
<evidence type="ECO:0000256" key="8">
    <source>
        <dbReference type="ARBA" id="ARBA00023136"/>
    </source>
</evidence>
<keyword evidence="6" id="KW-0333">Golgi apparatus</keyword>
<evidence type="ECO:0000256" key="5">
    <source>
        <dbReference type="ARBA" id="ARBA00022989"/>
    </source>
</evidence>
<dbReference type="Gene3D" id="1.20.5.110">
    <property type="match status" value="1"/>
</dbReference>
<evidence type="ECO:0000313" key="15">
    <source>
        <dbReference type="Proteomes" id="UP000799421"/>
    </source>
</evidence>
<evidence type="ECO:0000256" key="7">
    <source>
        <dbReference type="ARBA" id="ARBA00023054"/>
    </source>
</evidence>
<proteinExistence type="inferred from homology"/>
<dbReference type="InterPro" id="IPR015260">
    <property type="entry name" value="Syntaxin-6/10/61_N"/>
</dbReference>
<dbReference type="EMBL" id="MU005962">
    <property type="protein sequence ID" value="KAF2863087.1"/>
    <property type="molecule type" value="Genomic_DNA"/>
</dbReference>
<reference evidence="14" key="1">
    <citation type="journal article" date="2020" name="Stud. Mycol.">
        <title>101 Dothideomycetes genomes: a test case for predicting lifestyles and emergence of pathogens.</title>
        <authorList>
            <person name="Haridas S."/>
            <person name="Albert R."/>
            <person name="Binder M."/>
            <person name="Bloem J."/>
            <person name="Labutti K."/>
            <person name="Salamov A."/>
            <person name="Andreopoulos B."/>
            <person name="Baker S."/>
            <person name="Barry K."/>
            <person name="Bills G."/>
            <person name="Bluhm B."/>
            <person name="Cannon C."/>
            <person name="Castanera R."/>
            <person name="Culley D."/>
            <person name="Daum C."/>
            <person name="Ezra D."/>
            <person name="Gonzalez J."/>
            <person name="Henrissat B."/>
            <person name="Kuo A."/>
            <person name="Liang C."/>
            <person name="Lipzen A."/>
            <person name="Lutzoni F."/>
            <person name="Magnuson J."/>
            <person name="Mondo S."/>
            <person name="Nolan M."/>
            <person name="Ohm R."/>
            <person name="Pangilinan J."/>
            <person name="Park H.-J."/>
            <person name="Ramirez L."/>
            <person name="Alfaro M."/>
            <person name="Sun H."/>
            <person name="Tritt A."/>
            <person name="Yoshinaga Y."/>
            <person name="Zwiers L.-H."/>
            <person name="Turgeon B."/>
            <person name="Goodwin S."/>
            <person name="Spatafora J."/>
            <person name="Crous P."/>
            <person name="Grigoriev I."/>
        </authorList>
    </citation>
    <scope>NUCLEOTIDE SEQUENCE</scope>
    <source>
        <strain evidence="14">CBS 480.64</strain>
    </source>
</reference>
<evidence type="ECO:0000256" key="12">
    <source>
        <dbReference type="SAM" id="Phobius"/>
    </source>
</evidence>
<evidence type="ECO:0000256" key="11">
    <source>
        <dbReference type="SAM" id="MobiDB-lite"/>
    </source>
</evidence>
<keyword evidence="2" id="KW-0813">Transport</keyword>
<keyword evidence="15" id="KW-1185">Reference proteome</keyword>
<evidence type="ECO:0000256" key="2">
    <source>
        <dbReference type="ARBA" id="ARBA00022448"/>
    </source>
</evidence>
<dbReference type="AlphaFoldDB" id="A0A6A7C774"/>
<name>A0A6A7C774_9PEZI</name>
<dbReference type="Proteomes" id="UP000799421">
    <property type="component" value="Unassembled WGS sequence"/>
</dbReference>
<dbReference type="SUPFAM" id="SSF47661">
    <property type="entry name" value="t-snare proteins"/>
    <property type="match status" value="1"/>
</dbReference>
<dbReference type="Pfam" id="PF09177">
    <property type="entry name" value="STX6_10_61_N"/>
    <property type="match status" value="1"/>
</dbReference>
<evidence type="ECO:0000256" key="6">
    <source>
        <dbReference type="ARBA" id="ARBA00023034"/>
    </source>
</evidence>
<evidence type="ECO:0000256" key="1">
    <source>
        <dbReference type="ARBA" id="ARBA00009063"/>
    </source>
</evidence>
<dbReference type="GO" id="GO:0005794">
    <property type="term" value="C:Golgi apparatus"/>
    <property type="evidence" value="ECO:0007669"/>
    <property type="project" value="UniProtKB-SubCell"/>
</dbReference>
<evidence type="ECO:0000256" key="4">
    <source>
        <dbReference type="ARBA" id="ARBA00022927"/>
    </source>
</evidence>
<keyword evidence="4" id="KW-0653">Protein transport</keyword>
<feature type="transmembrane region" description="Helical" evidence="12">
    <location>
        <begin position="219"/>
        <end position="240"/>
    </location>
</feature>
<dbReference type="GO" id="GO:0048193">
    <property type="term" value="P:Golgi vesicle transport"/>
    <property type="evidence" value="ECO:0007669"/>
    <property type="project" value="InterPro"/>
</dbReference>
<organism evidence="14 15">
    <name type="scientific">Piedraia hortae CBS 480.64</name>
    <dbReference type="NCBI Taxonomy" id="1314780"/>
    <lineage>
        <taxon>Eukaryota</taxon>
        <taxon>Fungi</taxon>
        <taxon>Dikarya</taxon>
        <taxon>Ascomycota</taxon>
        <taxon>Pezizomycotina</taxon>
        <taxon>Dothideomycetes</taxon>
        <taxon>Dothideomycetidae</taxon>
        <taxon>Capnodiales</taxon>
        <taxon>Piedraiaceae</taxon>
        <taxon>Piedraia</taxon>
    </lineage>
</organism>
<dbReference type="GO" id="GO:0015031">
    <property type="term" value="P:protein transport"/>
    <property type="evidence" value="ECO:0007669"/>
    <property type="project" value="UniProtKB-KW"/>
</dbReference>
<accession>A0A6A7C774</accession>
<keyword evidence="8 12" id="KW-0472">Membrane</keyword>
<evidence type="ECO:0000256" key="10">
    <source>
        <dbReference type="ARBA" id="ARBA00073343"/>
    </source>
</evidence>
<evidence type="ECO:0000256" key="9">
    <source>
        <dbReference type="ARBA" id="ARBA00037801"/>
    </source>
</evidence>
<evidence type="ECO:0000256" key="3">
    <source>
        <dbReference type="ARBA" id="ARBA00022692"/>
    </source>
</evidence>
<dbReference type="InterPro" id="IPR000727">
    <property type="entry name" value="T_SNARE_dom"/>
</dbReference>
<comment type="subcellular location">
    <subcellularLocation>
        <location evidence="9">Golgi apparatus</location>
        <location evidence="9">trans-Golgi network membrane</location>
        <topology evidence="9">Single-pass type IV membrane protein</topology>
    </subcellularLocation>
</comment>
<comment type="similarity">
    <text evidence="1">Belongs to the syntaxin family.</text>
</comment>
<dbReference type="CDD" id="cd21444">
    <property type="entry name" value="SNARE_NTD_Tlg1p-like"/>
    <property type="match status" value="1"/>
</dbReference>
<dbReference type="GO" id="GO:0016020">
    <property type="term" value="C:membrane"/>
    <property type="evidence" value="ECO:0007669"/>
    <property type="project" value="InterPro"/>
</dbReference>
<dbReference type="FunFam" id="1.20.58.90:FF:000004">
    <property type="entry name" value="Syntaxin 10"/>
    <property type="match status" value="1"/>
</dbReference>
<keyword evidence="3 12" id="KW-0812">Transmembrane</keyword>
<dbReference type="InterPro" id="IPR048036">
    <property type="entry name" value="Tlg1p-like_N"/>
</dbReference>
<gene>
    <name evidence="14" type="ORF">K470DRAFT_280386</name>
</gene>
<dbReference type="PROSITE" id="PS50192">
    <property type="entry name" value="T_SNARE"/>
    <property type="match status" value="1"/>
</dbReference>
<feature type="domain" description="T-SNARE coiled-coil homology" evidence="13">
    <location>
        <begin position="149"/>
        <end position="211"/>
    </location>
</feature>
<keyword evidence="7" id="KW-0175">Coiled coil</keyword>
<dbReference type="PANTHER" id="PTHR12791">
    <property type="entry name" value="GOLGI SNARE BET1-RELATED"/>
    <property type="match status" value="1"/>
</dbReference>
<protein>
    <recommendedName>
        <fullName evidence="10">t-SNARE affecting a late Golgi compartment protein 1</fullName>
    </recommendedName>
</protein>
<dbReference type="CDD" id="cd15851">
    <property type="entry name" value="SNARE_Syntaxin6"/>
    <property type="match status" value="1"/>
</dbReference>